<dbReference type="PANTHER" id="PTHR35871">
    <property type="entry name" value="EXPRESSED PROTEIN"/>
    <property type="match status" value="1"/>
</dbReference>
<protein>
    <recommendedName>
        <fullName evidence="3">Tc1-like transposase DDE domain-containing protein</fullName>
    </recommendedName>
</protein>
<dbReference type="Proteomes" id="UP000886523">
    <property type="component" value="Unassembled WGS sequence"/>
</dbReference>
<proteinExistence type="predicted"/>
<dbReference type="InterPro" id="IPR036397">
    <property type="entry name" value="RNaseH_sf"/>
</dbReference>
<dbReference type="PANTHER" id="PTHR35871:SF1">
    <property type="entry name" value="CXC1-LIKE CYSTEINE CLUSTER ASSOCIATED WITH KDZ TRANSPOSASES DOMAIN-CONTAINING PROTEIN"/>
    <property type="match status" value="1"/>
</dbReference>
<evidence type="ECO:0000313" key="2">
    <source>
        <dbReference type="Proteomes" id="UP000886523"/>
    </source>
</evidence>
<dbReference type="AlphaFoldDB" id="A0A9P6DNI2"/>
<sequence>MTWYEGEDLKKHKPSLQPGEKRIITQFHDEGCFHVNEFKLSAWLKHGQSVLQKKSRGRLIYMSDFINEEDGHLVQHNEHGKIIWDAQKVIYPGASGDSWWDTEQLLTQVDISMDIFNSTHPDCQALFIFDQSSTHASLGLDALRAFDMNKGNVIPDTNPMASMCGKPQKLTTERGDAKGLQDTLEERGFDTQGMHAKCAPICPFENDRCCMAHLLSKQDDFVNQISMLEAAITARGHLCLFLPKFHYELNPIEMYWGYAKYCYWEVFKTSFAEAKEIAIQSLDACPIETIQHFINRSWCFMSAYCLGLTGKAAEWAVRKQKSHHSVAQHAMLAIDSILN</sequence>
<dbReference type="Gene3D" id="3.30.420.10">
    <property type="entry name" value="Ribonuclease H-like superfamily/Ribonuclease H"/>
    <property type="match status" value="1"/>
</dbReference>
<evidence type="ECO:0008006" key="3">
    <source>
        <dbReference type="Google" id="ProtNLM"/>
    </source>
</evidence>
<dbReference type="OrthoDB" id="6511194at2759"/>
<organism evidence="1 2">
    <name type="scientific">Hydnum rufescens UP504</name>
    <dbReference type="NCBI Taxonomy" id="1448309"/>
    <lineage>
        <taxon>Eukaryota</taxon>
        <taxon>Fungi</taxon>
        <taxon>Dikarya</taxon>
        <taxon>Basidiomycota</taxon>
        <taxon>Agaricomycotina</taxon>
        <taxon>Agaricomycetes</taxon>
        <taxon>Cantharellales</taxon>
        <taxon>Hydnaceae</taxon>
        <taxon>Hydnum</taxon>
    </lineage>
</organism>
<gene>
    <name evidence="1" type="ORF">BS47DRAFT_1366268</name>
</gene>
<keyword evidence="2" id="KW-1185">Reference proteome</keyword>
<evidence type="ECO:0000313" key="1">
    <source>
        <dbReference type="EMBL" id="KAF9507952.1"/>
    </source>
</evidence>
<reference evidence="1" key="1">
    <citation type="journal article" date="2020" name="Nat. Commun.">
        <title>Large-scale genome sequencing of mycorrhizal fungi provides insights into the early evolution of symbiotic traits.</title>
        <authorList>
            <person name="Miyauchi S."/>
            <person name="Kiss E."/>
            <person name="Kuo A."/>
            <person name="Drula E."/>
            <person name="Kohler A."/>
            <person name="Sanchez-Garcia M."/>
            <person name="Morin E."/>
            <person name="Andreopoulos B."/>
            <person name="Barry K.W."/>
            <person name="Bonito G."/>
            <person name="Buee M."/>
            <person name="Carver A."/>
            <person name="Chen C."/>
            <person name="Cichocki N."/>
            <person name="Clum A."/>
            <person name="Culley D."/>
            <person name="Crous P.W."/>
            <person name="Fauchery L."/>
            <person name="Girlanda M."/>
            <person name="Hayes R.D."/>
            <person name="Keri Z."/>
            <person name="LaButti K."/>
            <person name="Lipzen A."/>
            <person name="Lombard V."/>
            <person name="Magnuson J."/>
            <person name="Maillard F."/>
            <person name="Murat C."/>
            <person name="Nolan M."/>
            <person name="Ohm R.A."/>
            <person name="Pangilinan J."/>
            <person name="Pereira M.F."/>
            <person name="Perotto S."/>
            <person name="Peter M."/>
            <person name="Pfister S."/>
            <person name="Riley R."/>
            <person name="Sitrit Y."/>
            <person name="Stielow J.B."/>
            <person name="Szollosi G."/>
            <person name="Zifcakova L."/>
            <person name="Stursova M."/>
            <person name="Spatafora J.W."/>
            <person name="Tedersoo L."/>
            <person name="Vaario L.M."/>
            <person name="Yamada A."/>
            <person name="Yan M."/>
            <person name="Wang P."/>
            <person name="Xu J."/>
            <person name="Bruns T."/>
            <person name="Baldrian P."/>
            <person name="Vilgalys R."/>
            <person name="Dunand C."/>
            <person name="Henrissat B."/>
            <person name="Grigoriev I.V."/>
            <person name="Hibbett D."/>
            <person name="Nagy L.G."/>
            <person name="Martin F.M."/>
        </authorList>
    </citation>
    <scope>NUCLEOTIDE SEQUENCE</scope>
    <source>
        <strain evidence="1">UP504</strain>
    </source>
</reference>
<dbReference type="GO" id="GO:0003676">
    <property type="term" value="F:nucleic acid binding"/>
    <property type="evidence" value="ECO:0007669"/>
    <property type="project" value="InterPro"/>
</dbReference>
<dbReference type="EMBL" id="MU129068">
    <property type="protein sequence ID" value="KAF9507952.1"/>
    <property type="molecule type" value="Genomic_DNA"/>
</dbReference>
<comment type="caution">
    <text evidence="1">The sequence shown here is derived from an EMBL/GenBank/DDBJ whole genome shotgun (WGS) entry which is preliminary data.</text>
</comment>
<name>A0A9P6DNI2_9AGAM</name>
<accession>A0A9P6DNI2</accession>